<name>A0A1Y1T7M1_9FLAO</name>
<keyword evidence="4" id="KW-1185">Reference proteome</keyword>
<evidence type="ECO:0000313" key="4">
    <source>
        <dbReference type="Proteomes" id="UP000192746"/>
    </source>
</evidence>
<dbReference type="InterPro" id="IPR023393">
    <property type="entry name" value="START-like_dom_sf"/>
</dbReference>
<proteinExistence type="inferred from homology"/>
<comment type="caution">
    <text evidence="3">The sequence shown here is derived from an EMBL/GenBank/DDBJ whole genome shotgun (WGS) entry which is preliminary data.</text>
</comment>
<dbReference type="InterPro" id="IPR013538">
    <property type="entry name" value="ASHA1/2-like_C"/>
</dbReference>
<reference evidence="3 4" key="1">
    <citation type="submission" date="2013-04" db="EMBL/GenBank/DDBJ databases">
        <title>Zunongwangia sp. 22II14-10F7 Genome Sequencing.</title>
        <authorList>
            <person name="Lai Q."/>
            <person name="Shao Z."/>
        </authorList>
    </citation>
    <scope>NUCLEOTIDE SEQUENCE [LARGE SCALE GENOMIC DNA]</scope>
    <source>
        <strain evidence="3 4">22II14-10F7</strain>
    </source>
</reference>
<comment type="similarity">
    <text evidence="1">Belongs to the AHA1 family.</text>
</comment>
<organism evidence="3 4">
    <name type="scientific">Zunongwangia atlantica 22II14-10F7</name>
    <dbReference type="NCBI Taxonomy" id="1185767"/>
    <lineage>
        <taxon>Bacteria</taxon>
        <taxon>Pseudomonadati</taxon>
        <taxon>Bacteroidota</taxon>
        <taxon>Flavobacteriia</taxon>
        <taxon>Flavobacteriales</taxon>
        <taxon>Flavobacteriaceae</taxon>
        <taxon>Zunongwangia</taxon>
    </lineage>
</organism>
<evidence type="ECO:0000259" key="2">
    <source>
        <dbReference type="Pfam" id="PF08327"/>
    </source>
</evidence>
<accession>A0A1Y1T7M1</accession>
<dbReference type="Pfam" id="PF08327">
    <property type="entry name" value="AHSA1"/>
    <property type="match status" value="1"/>
</dbReference>
<dbReference type="OrthoDB" id="384974at2"/>
<dbReference type="Gene3D" id="3.30.530.20">
    <property type="match status" value="1"/>
</dbReference>
<protein>
    <submittedName>
        <fullName evidence="3">Activator of Hsp90 ATPase 1 family protein</fullName>
    </submittedName>
</protein>
<dbReference type="SUPFAM" id="SSF55961">
    <property type="entry name" value="Bet v1-like"/>
    <property type="match status" value="1"/>
</dbReference>
<dbReference type="EMBL" id="ARYN01000002">
    <property type="protein sequence ID" value="ORL47049.1"/>
    <property type="molecule type" value="Genomic_DNA"/>
</dbReference>
<feature type="domain" description="Activator of Hsp90 ATPase homologue 1/2-like C-terminal" evidence="2">
    <location>
        <begin position="17"/>
        <end position="138"/>
    </location>
</feature>
<dbReference type="RefSeq" id="WP_084840283.1">
    <property type="nucleotide sequence ID" value="NZ_ARYN01000002.1"/>
</dbReference>
<evidence type="ECO:0000313" key="3">
    <source>
        <dbReference type="EMBL" id="ORL47049.1"/>
    </source>
</evidence>
<dbReference type="AlphaFoldDB" id="A0A1Y1T7M1"/>
<dbReference type="STRING" id="1185767.IIF7_03496"/>
<evidence type="ECO:0000256" key="1">
    <source>
        <dbReference type="ARBA" id="ARBA00006817"/>
    </source>
</evidence>
<gene>
    <name evidence="3" type="ORF">IIF7_03496</name>
</gene>
<sequence>MKPEKPQIKVKTLINKPVDFVWNYWTKPEHIENWNYASEDWHCTSAKNNLKTDGKFSWRMEAKDNSEGFDFSGIYTEIKENELIKKRLDDGRHVMIKFKEIDDTNTKVIETFEAEDQNPLELQEQGWQAILNNFKTYSELQPLNK</sequence>
<dbReference type="Proteomes" id="UP000192746">
    <property type="component" value="Unassembled WGS sequence"/>
</dbReference>